<proteinExistence type="predicted"/>
<dbReference type="EMBL" id="CAFBOM010000281">
    <property type="protein sequence ID" value="CAB4999729.1"/>
    <property type="molecule type" value="Genomic_DNA"/>
</dbReference>
<evidence type="ECO:0000313" key="2">
    <source>
        <dbReference type="EMBL" id="CAB4999729.1"/>
    </source>
</evidence>
<evidence type="ECO:0000256" key="1">
    <source>
        <dbReference type="SAM" id="MobiDB-lite"/>
    </source>
</evidence>
<name>A0A6J7QR96_9ZZZZ</name>
<dbReference type="AlphaFoldDB" id="A0A6J7QR96"/>
<protein>
    <submittedName>
        <fullName evidence="3">Unannotated protein</fullName>
    </submittedName>
</protein>
<feature type="region of interest" description="Disordered" evidence="1">
    <location>
        <begin position="1"/>
        <end position="40"/>
    </location>
</feature>
<accession>A0A6J7QR96</accession>
<evidence type="ECO:0000313" key="3">
    <source>
        <dbReference type="EMBL" id="CAB5016972.1"/>
    </source>
</evidence>
<organism evidence="3">
    <name type="scientific">freshwater metagenome</name>
    <dbReference type="NCBI Taxonomy" id="449393"/>
    <lineage>
        <taxon>unclassified sequences</taxon>
        <taxon>metagenomes</taxon>
        <taxon>ecological metagenomes</taxon>
    </lineage>
</organism>
<dbReference type="EMBL" id="CAFBPD010000209">
    <property type="protein sequence ID" value="CAB5016972.1"/>
    <property type="molecule type" value="Genomic_DNA"/>
</dbReference>
<gene>
    <name evidence="2" type="ORF">UFOPK3957_01501</name>
    <name evidence="3" type="ORF">UFOPK4061_01173</name>
</gene>
<feature type="compositionally biased region" description="Basic and acidic residues" evidence="1">
    <location>
        <begin position="23"/>
        <end position="40"/>
    </location>
</feature>
<reference evidence="3" key="1">
    <citation type="submission" date="2020-05" db="EMBL/GenBank/DDBJ databases">
        <authorList>
            <person name="Chiriac C."/>
            <person name="Salcher M."/>
            <person name="Ghai R."/>
            <person name="Kavagutti S V."/>
        </authorList>
    </citation>
    <scope>NUCLEOTIDE SEQUENCE</scope>
</reference>
<sequence length="40" mass="4208">MLAALKPSPAETATGSTAFPFDATDRKADRKADRAADRSV</sequence>